<evidence type="ECO:0000313" key="2">
    <source>
        <dbReference type="EMBL" id="SVB43970.1"/>
    </source>
</evidence>
<name>A0A382DZT8_9ZZZZ</name>
<protein>
    <recommendedName>
        <fullName evidence="3">Major facilitator superfamily (MFS) profile domain-containing protein</fullName>
    </recommendedName>
</protein>
<keyword evidence="1" id="KW-0812">Transmembrane</keyword>
<accession>A0A382DZT8</accession>
<feature type="non-terminal residue" evidence="2">
    <location>
        <position position="1"/>
    </location>
</feature>
<organism evidence="2">
    <name type="scientific">marine metagenome</name>
    <dbReference type="NCBI Taxonomy" id="408172"/>
    <lineage>
        <taxon>unclassified sequences</taxon>
        <taxon>metagenomes</taxon>
        <taxon>ecological metagenomes</taxon>
    </lineage>
</organism>
<dbReference type="AlphaFoldDB" id="A0A382DZT8"/>
<feature type="transmembrane region" description="Helical" evidence="1">
    <location>
        <begin position="24"/>
        <end position="42"/>
    </location>
</feature>
<gene>
    <name evidence="2" type="ORF">METZ01_LOCUS196824</name>
</gene>
<proteinExistence type="predicted"/>
<reference evidence="2" key="1">
    <citation type="submission" date="2018-05" db="EMBL/GenBank/DDBJ databases">
        <authorList>
            <person name="Lanie J.A."/>
            <person name="Ng W.-L."/>
            <person name="Kazmierczak K.M."/>
            <person name="Andrzejewski T.M."/>
            <person name="Davidsen T.M."/>
            <person name="Wayne K.J."/>
            <person name="Tettelin H."/>
            <person name="Glass J.I."/>
            <person name="Rusch D."/>
            <person name="Podicherti R."/>
            <person name="Tsui H.-C.T."/>
            <person name="Winkler M.E."/>
        </authorList>
    </citation>
    <scope>NUCLEOTIDE SEQUENCE</scope>
</reference>
<evidence type="ECO:0008006" key="3">
    <source>
        <dbReference type="Google" id="ProtNLM"/>
    </source>
</evidence>
<keyword evidence="1" id="KW-1133">Transmembrane helix</keyword>
<keyword evidence="1" id="KW-0472">Membrane</keyword>
<dbReference type="EMBL" id="UINC01041972">
    <property type="protein sequence ID" value="SVB43970.1"/>
    <property type="molecule type" value="Genomic_DNA"/>
</dbReference>
<evidence type="ECO:0000256" key="1">
    <source>
        <dbReference type="SAM" id="Phobius"/>
    </source>
</evidence>
<sequence length="55" mass="5855">AGGIMSFSYFANGALADLYLPSKILAVGGIAFLLVVIGSWLVRTPRLLYRQGALI</sequence>